<reference evidence="1 2" key="1">
    <citation type="submission" date="2020-03" db="EMBL/GenBank/DDBJ databases">
        <title>Rubrivivax benzoatilyticus JA2 (sequenced after 10 years sub-culturing).</title>
        <authorList>
            <person name="Gupta D."/>
            <person name="Chintalapati S."/>
            <person name="Chintalapati V.R."/>
        </authorList>
    </citation>
    <scope>NUCLEOTIDE SEQUENCE [LARGE SCALE GENOMIC DNA]</scope>
    <source>
        <strain evidence="1 2">JA2-Mal</strain>
    </source>
</reference>
<protein>
    <submittedName>
        <fullName evidence="1">Uncharacterized protein</fullName>
    </submittedName>
</protein>
<name>A0ABX0HZD3_9BURK</name>
<accession>A0ABX0HZD3</accession>
<sequence>MAKKSSGAPDGGRTKILQALNNPKWRYRTATGIAKETHLEPKKVDEVLRKNPDVVRVSMVKTASGETLFALKKKVSAVGDVWTAVRAINKVRHG</sequence>
<keyword evidence="2" id="KW-1185">Reference proteome</keyword>
<evidence type="ECO:0000313" key="2">
    <source>
        <dbReference type="Proteomes" id="UP000802098"/>
    </source>
</evidence>
<dbReference type="RefSeq" id="WP_138938767.1">
    <property type="nucleotide sequence ID" value="NZ_JAAOCD010000014.1"/>
</dbReference>
<proteinExistence type="predicted"/>
<gene>
    <name evidence="1" type="ORF">G7087_18470</name>
</gene>
<organism evidence="1 2">
    <name type="scientific">Rubrivivax benzoatilyticus</name>
    <dbReference type="NCBI Taxonomy" id="316997"/>
    <lineage>
        <taxon>Bacteria</taxon>
        <taxon>Pseudomonadati</taxon>
        <taxon>Pseudomonadota</taxon>
        <taxon>Betaproteobacteria</taxon>
        <taxon>Burkholderiales</taxon>
        <taxon>Sphaerotilaceae</taxon>
        <taxon>Rubrivivax</taxon>
    </lineage>
</organism>
<dbReference type="EMBL" id="JAAOCD010000014">
    <property type="protein sequence ID" value="NHL00371.1"/>
    <property type="molecule type" value="Genomic_DNA"/>
</dbReference>
<dbReference type="Proteomes" id="UP000802098">
    <property type="component" value="Unassembled WGS sequence"/>
</dbReference>
<evidence type="ECO:0000313" key="1">
    <source>
        <dbReference type="EMBL" id="NHL00371.1"/>
    </source>
</evidence>
<comment type="caution">
    <text evidence="1">The sequence shown here is derived from an EMBL/GenBank/DDBJ whole genome shotgun (WGS) entry which is preliminary data.</text>
</comment>